<protein>
    <submittedName>
        <fullName evidence="3">Tetraketide alpha-pyrone reductase 1</fullName>
    </submittedName>
</protein>
<keyword evidence="2" id="KW-0560">Oxidoreductase</keyword>
<evidence type="ECO:0000256" key="1">
    <source>
        <dbReference type="ARBA" id="ARBA00022857"/>
    </source>
</evidence>
<keyword evidence="1" id="KW-0521">NADP</keyword>
<keyword evidence="4" id="KW-1185">Reference proteome</keyword>
<dbReference type="GO" id="GO:0016616">
    <property type="term" value="F:oxidoreductase activity, acting on the CH-OH group of donors, NAD or NADP as acceptor"/>
    <property type="evidence" value="ECO:0007669"/>
    <property type="project" value="TreeGrafter"/>
</dbReference>
<comment type="caution">
    <text evidence="3">The sequence shown here is derived from an EMBL/GenBank/DDBJ whole genome shotgun (WGS) entry which is preliminary data.</text>
</comment>
<proteinExistence type="predicted"/>
<dbReference type="Gene3D" id="3.40.50.720">
    <property type="entry name" value="NAD(P)-binding Rossmann-like Domain"/>
    <property type="match status" value="1"/>
</dbReference>
<name>A0A6A1WRL6_9ROSI</name>
<gene>
    <name evidence="3" type="ORF">CJ030_MR1G014125</name>
</gene>
<evidence type="ECO:0000256" key="2">
    <source>
        <dbReference type="ARBA" id="ARBA00023002"/>
    </source>
</evidence>
<accession>A0A6A1WRL6</accession>
<sequence>MVAVALSGKPLTPDVQLDENSFSDPAFCEKSKLWYMLSKTLPEAAAWKFVKENGIDMANNKPGLGDWSYSQMSAYSSSLY</sequence>
<reference evidence="3 4" key="1">
    <citation type="journal article" date="2019" name="Plant Biotechnol. J.">
        <title>The red bayberry genome and genetic basis of sex determination.</title>
        <authorList>
            <person name="Jia H.M."/>
            <person name="Jia H.J."/>
            <person name="Cai Q.L."/>
            <person name="Wang Y."/>
            <person name="Zhao H.B."/>
            <person name="Yang W.F."/>
            <person name="Wang G.Y."/>
            <person name="Li Y.H."/>
            <person name="Zhan D.L."/>
            <person name="Shen Y.T."/>
            <person name="Niu Q.F."/>
            <person name="Chang L."/>
            <person name="Qiu J."/>
            <person name="Zhao L."/>
            <person name="Xie H.B."/>
            <person name="Fu W.Y."/>
            <person name="Jin J."/>
            <person name="Li X.W."/>
            <person name="Jiao Y."/>
            <person name="Zhou C.C."/>
            <person name="Tu T."/>
            <person name="Chai C.Y."/>
            <person name="Gao J.L."/>
            <person name="Fan L.J."/>
            <person name="van de Weg E."/>
            <person name="Wang J.Y."/>
            <person name="Gao Z.S."/>
        </authorList>
    </citation>
    <scope>NUCLEOTIDE SEQUENCE [LARGE SCALE GENOMIC DNA]</scope>
    <source>
        <tissue evidence="3">Leaves</tissue>
    </source>
</reference>
<evidence type="ECO:0000313" key="3">
    <source>
        <dbReference type="EMBL" id="KAB1226418.1"/>
    </source>
</evidence>
<dbReference type="PANTHER" id="PTHR10366:SF575">
    <property type="entry name" value="NAD-DEPENDENT EPIMERASE_DEHYDRATASE DOMAIN-CONTAINING PROTEIN"/>
    <property type="match status" value="1"/>
</dbReference>
<organism evidence="3 4">
    <name type="scientific">Morella rubra</name>
    <name type="common">Chinese bayberry</name>
    <dbReference type="NCBI Taxonomy" id="262757"/>
    <lineage>
        <taxon>Eukaryota</taxon>
        <taxon>Viridiplantae</taxon>
        <taxon>Streptophyta</taxon>
        <taxon>Embryophyta</taxon>
        <taxon>Tracheophyta</taxon>
        <taxon>Spermatophyta</taxon>
        <taxon>Magnoliopsida</taxon>
        <taxon>eudicotyledons</taxon>
        <taxon>Gunneridae</taxon>
        <taxon>Pentapetalae</taxon>
        <taxon>rosids</taxon>
        <taxon>fabids</taxon>
        <taxon>Fagales</taxon>
        <taxon>Myricaceae</taxon>
        <taxon>Morella</taxon>
    </lineage>
</organism>
<dbReference type="PANTHER" id="PTHR10366">
    <property type="entry name" value="NAD DEPENDENT EPIMERASE/DEHYDRATASE"/>
    <property type="match status" value="1"/>
</dbReference>
<dbReference type="AlphaFoldDB" id="A0A6A1WRL6"/>
<dbReference type="OrthoDB" id="2735536at2759"/>
<dbReference type="InterPro" id="IPR050425">
    <property type="entry name" value="NAD(P)_dehydrat-like"/>
</dbReference>
<dbReference type="EMBL" id="RXIC02000019">
    <property type="protein sequence ID" value="KAB1226418.1"/>
    <property type="molecule type" value="Genomic_DNA"/>
</dbReference>
<evidence type="ECO:0000313" key="4">
    <source>
        <dbReference type="Proteomes" id="UP000516437"/>
    </source>
</evidence>
<dbReference type="Proteomes" id="UP000516437">
    <property type="component" value="Chromosome 1"/>
</dbReference>